<proteinExistence type="predicted"/>
<gene>
    <name evidence="1" type="ORF">LMG7141_01187</name>
</gene>
<comment type="caution">
    <text evidence="1">The sequence shown here is derived from an EMBL/GenBank/DDBJ whole genome shotgun (WGS) entry which is preliminary data.</text>
</comment>
<evidence type="ECO:0000313" key="1">
    <source>
        <dbReference type="EMBL" id="CAJ0781739.1"/>
    </source>
</evidence>
<organism evidence="1 2">
    <name type="scientific">Ralstonia condita</name>
    <dbReference type="NCBI Taxonomy" id="3058600"/>
    <lineage>
        <taxon>Bacteria</taxon>
        <taxon>Pseudomonadati</taxon>
        <taxon>Pseudomonadota</taxon>
        <taxon>Betaproteobacteria</taxon>
        <taxon>Burkholderiales</taxon>
        <taxon>Burkholderiaceae</taxon>
        <taxon>Ralstonia</taxon>
    </lineage>
</organism>
<reference evidence="1 2" key="1">
    <citation type="submission" date="2023-07" db="EMBL/GenBank/DDBJ databases">
        <authorList>
            <person name="Peeters C."/>
        </authorList>
    </citation>
    <scope>NUCLEOTIDE SEQUENCE [LARGE SCALE GENOMIC DNA]</scope>
    <source>
        <strain evidence="1 2">LMG 7141</strain>
    </source>
</reference>
<dbReference type="EMBL" id="CATYWO010000001">
    <property type="protein sequence ID" value="CAJ0781739.1"/>
    <property type="molecule type" value="Genomic_DNA"/>
</dbReference>
<dbReference type="Proteomes" id="UP001189616">
    <property type="component" value="Unassembled WGS sequence"/>
</dbReference>
<sequence>MDYDVIGYVLDRSHSRWCFAHETQKLVGDLAPESYVNAGVPASSIS</sequence>
<protein>
    <submittedName>
        <fullName evidence="1">Uncharacterized protein</fullName>
    </submittedName>
</protein>
<evidence type="ECO:0000313" key="2">
    <source>
        <dbReference type="Proteomes" id="UP001189616"/>
    </source>
</evidence>
<name>A0ABN9IG35_9RALS</name>
<keyword evidence="2" id="KW-1185">Reference proteome</keyword>
<accession>A0ABN9IG35</accession>